<dbReference type="GO" id="GO:0016301">
    <property type="term" value="F:kinase activity"/>
    <property type="evidence" value="ECO:0007669"/>
    <property type="project" value="UniProtKB-KW"/>
</dbReference>
<keyword evidence="1" id="KW-0808">Transferase</keyword>
<keyword evidence="1" id="KW-0548">Nucleotidyltransferase</keyword>
<evidence type="ECO:0000313" key="4">
    <source>
        <dbReference type="Proteomes" id="UP000565205"/>
    </source>
</evidence>
<reference evidence="1 3" key="2">
    <citation type="submission" date="2020-08" db="EMBL/GenBank/DDBJ databases">
        <title>Genomic Encyclopedia of Type Strains, Phase III (KMG-III): the genomes of soil and plant-associated and newly described type strains.</title>
        <authorList>
            <person name="Whitman W."/>
        </authorList>
    </citation>
    <scope>NUCLEOTIDE SEQUENCE [LARGE SCALE GENOMIC DNA]</scope>
    <source>
        <strain evidence="1 3">CECT 8088</strain>
    </source>
</reference>
<dbReference type="Proteomes" id="UP000557688">
    <property type="component" value="Unassembled WGS sequence"/>
</dbReference>
<evidence type="ECO:0000313" key="3">
    <source>
        <dbReference type="Proteomes" id="UP000557688"/>
    </source>
</evidence>
<keyword evidence="1" id="KW-0418">Kinase</keyword>
<organism evidence="2 4">
    <name type="scientific">Endobacter medicaginis</name>
    <dbReference type="NCBI Taxonomy" id="1181271"/>
    <lineage>
        <taxon>Bacteria</taxon>
        <taxon>Pseudomonadati</taxon>
        <taxon>Pseudomonadota</taxon>
        <taxon>Alphaproteobacteria</taxon>
        <taxon>Acetobacterales</taxon>
        <taxon>Acetobacteraceae</taxon>
        <taxon>Endobacter</taxon>
    </lineage>
</organism>
<dbReference type="EMBL" id="JACHXV010000005">
    <property type="protein sequence ID" value="MBB3173994.1"/>
    <property type="molecule type" value="Genomic_DNA"/>
</dbReference>
<dbReference type="RefSeq" id="WP_176625093.1">
    <property type="nucleotide sequence ID" value="NZ_JABXXQ010000275.1"/>
</dbReference>
<sequence>MELSSKTDAELDRWIANHEERKLTETPLYRSLLEERARRSQLTHKLRIDRSMELLKNAALMQVCTTYGALAQASDVPWSLARRQMDGANGHLDRLSDLCHARGLPFLTALVVNQQDVETGVLKGEALRGFIACARRLNHLITDEVAFHQARRDECWAWGRAQTGD</sequence>
<evidence type="ECO:0000313" key="2">
    <source>
        <dbReference type="EMBL" id="NVN31062.1"/>
    </source>
</evidence>
<reference evidence="2 4" key="1">
    <citation type="submission" date="2020-06" db="EMBL/GenBank/DDBJ databases">
        <title>Description of novel acetic acid bacteria.</title>
        <authorList>
            <person name="Sombolestani A."/>
        </authorList>
    </citation>
    <scope>NUCLEOTIDE SEQUENCE [LARGE SCALE GENOMIC DNA]</scope>
    <source>
        <strain evidence="2 4">LMG 26838</strain>
    </source>
</reference>
<evidence type="ECO:0000313" key="1">
    <source>
        <dbReference type="EMBL" id="MBB3173994.1"/>
    </source>
</evidence>
<keyword evidence="3" id="KW-1185">Reference proteome</keyword>
<name>A0A850NUE7_9PROT</name>
<accession>A0A850NUE7</accession>
<protein>
    <submittedName>
        <fullName evidence="1">Adenosyl cobinamide kinase/adenosyl cobinamide phosphate guanylyltransferase</fullName>
    </submittedName>
</protein>
<dbReference type="AlphaFoldDB" id="A0A850NUE7"/>
<proteinExistence type="predicted"/>
<gene>
    <name evidence="1" type="ORF">FHR90_001826</name>
    <name evidence="2" type="ORF">HUK83_12045</name>
</gene>
<dbReference type="GO" id="GO:0016779">
    <property type="term" value="F:nucleotidyltransferase activity"/>
    <property type="evidence" value="ECO:0007669"/>
    <property type="project" value="UniProtKB-KW"/>
</dbReference>
<dbReference type="EMBL" id="JABXXQ010000275">
    <property type="protein sequence ID" value="NVN31062.1"/>
    <property type="molecule type" value="Genomic_DNA"/>
</dbReference>
<dbReference type="Proteomes" id="UP000565205">
    <property type="component" value="Unassembled WGS sequence"/>
</dbReference>
<comment type="caution">
    <text evidence="2">The sequence shown here is derived from an EMBL/GenBank/DDBJ whole genome shotgun (WGS) entry which is preliminary data.</text>
</comment>